<evidence type="ECO:0000256" key="3">
    <source>
        <dbReference type="ARBA" id="ARBA00022989"/>
    </source>
</evidence>
<accession>A0ABX7VR83</accession>
<feature type="region of interest" description="Disordered" evidence="6">
    <location>
        <begin position="32"/>
        <end position="63"/>
    </location>
</feature>
<feature type="compositionally biased region" description="Acidic residues" evidence="6">
    <location>
        <begin position="47"/>
        <end position="63"/>
    </location>
</feature>
<keyword evidence="5" id="KW-0975">Bacterial flagellum</keyword>
<evidence type="ECO:0000256" key="7">
    <source>
        <dbReference type="SAM" id="SignalP"/>
    </source>
</evidence>
<organism evidence="8 9">
    <name type="scientific">Sediminibacillus dalangtanensis</name>
    <dbReference type="NCBI Taxonomy" id="2729421"/>
    <lineage>
        <taxon>Bacteria</taxon>
        <taxon>Bacillati</taxon>
        <taxon>Bacillota</taxon>
        <taxon>Bacilli</taxon>
        <taxon>Bacillales</taxon>
        <taxon>Bacillaceae</taxon>
        <taxon>Sediminibacillus</taxon>
    </lineage>
</organism>
<comment type="subcellular location">
    <subcellularLocation>
        <location evidence="5">Cell membrane</location>
    </subcellularLocation>
    <subcellularLocation>
        <location evidence="5">Bacterial flagellum basal body</location>
    </subcellularLocation>
</comment>
<keyword evidence="8" id="KW-0966">Cell projection</keyword>
<dbReference type="NCBIfam" id="TIGR03500">
    <property type="entry name" value="FliO_TIGR"/>
    <property type="match status" value="1"/>
</dbReference>
<keyword evidence="2 5" id="KW-0812">Transmembrane</keyword>
<feature type="signal peptide" evidence="7">
    <location>
        <begin position="1"/>
        <end position="24"/>
    </location>
</feature>
<evidence type="ECO:0000256" key="4">
    <source>
        <dbReference type="ARBA" id="ARBA00023136"/>
    </source>
</evidence>
<sequence>MLKKFCMLAFVFLSLWFIPATFQAAPSVKDCVGTQSDECKSDTGTTNEDDSESDGNQDDQIEPADESSSGLFFYFIRLLLALGLVLALIYFLLKFLNRKNKMFQKVRALENVGGIALGPQKSLQIVRIGEKLFVVGVGDNVEMLSEITDEATKEELMKTDGGGSDFNPVNFLTSVMGTGKNTADTTEGDKQQHFSALFQSELDKLKQGRKRLIERRQNKDEDSNE</sequence>
<reference evidence="8 9" key="1">
    <citation type="submission" date="2019-12" db="EMBL/GenBank/DDBJ databases">
        <title>The whole genome sequencing of a strain isolated from a Mars analog, Dalangtan Playa.</title>
        <authorList>
            <person name="Huang T."/>
        </authorList>
    </citation>
    <scope>NUCLEOTIDE SEQUENCE [LARGE SCALE GENOMIC DNA]</scope>
    <source>
        <strain evidence="8 9">DP4-553-S</strain>
    </source>
</reference>
<evidence type="ECO:0000313" key="9">
    <source>
        <dbReference type="Proteomes" id="UP000665043"/>
    </source>
</evidence>
<protein>
    <recommendedName>
        <fullName evidence="5">Flagellar protein</fullName>
    </recommendedName>
</protein>
<keyword evidence="4 5" id="KW-0472">Membrane</keyword>
<dbReference type="RefSeq" id="WP_209368735.1">
    <property type="nucleotide sequence ID" value="NZ_CP046956.1"/>
</dbReference>
<proteinExistence type="inferred from homology"/>
<feature type="chain" id="PRO_5046641287" description="Flagellar protein" evidence="7">
    <location>
        <begin position="25"/>
        <end position="225"/>
    </location>
</feature>
<name>A0ABX7VR83_9BACI</name>
<keyword evidence="8" id="KW-0282">Flagellum</keyword>
<evidence type="ECO:0000256" key="6">
    <source>
        <dbReference type="SAM" id="MobiDB-lite"/>
    </source>
</evidence>
<feature type="transmembrane region" description="Helical" evidence="5">
    <location>
        <begin position="71"/>
        <end position="93"/>
    </location>
</feature>
<keyword evidence="1 5" id="KW-1003">Cell membrane</keyword>
<gene>
    <name evidence="8" type="primary">fliO</name>
    <name evidence="8" type="ORF">ERJ70_08980</name>
</gene>
<dbReference type="Pfam" id="PF04347">
    <property type="entry name" value="FliO"/>
    <property type="match status" value="1"/>
</dbReference>
<dbReference type="EMBL" id="CP046956">
    <property type="protein sequence ID" value="QTM99424.1"/>
    <property type="molecule type" value="Genomic_DNA"/>
</dbReference>
<dbReference type="InterPro" id="IPR022781">
    <property type="entry name" value="Flagellar_biosynth_FliO"/>
</dbReference>
<keyword evidence="7" id="KW-0732">Signal</keyword>
<evidence type="ECO:0000256" key="1">
    <source>
        <dbReference type="ARBA" id="ARBA00022475"/>
    </source>
</evidence>
<comment type="similarity">
    <text evidence="5">Belongs to the FliO/MopB family.</text>
</comment>
<evidence type="ECO:0000313" key="8">
    <source>
        <dbReference type="EMBL" id="QTM99424.1"/>
    </source>
</evidence>
<dbReference type="Proteomes" id="UP000665043">
    <property type="component" value="Chromosome"/>
</dbReference>
<keyword evidence="8" id="KW-0969">Cilium</keyword>
<keyword evidence="3 5" id="KW-1133">Transmembrane helix</keyword>
<keyword evidence="9" id="KW-1185">Reference proteome</keyword>
<evidence type="ECO:0000256" key="2">
    <source>
        <dbReference type="ARBA" id="ARBA00022692"/>
    </source>
</evidence>
<evidence type="ECO:0000256" key="5">
    <source>
        <dbReference type="RuleBase" id="RU362064"/>
    </source>
</evidence>